<dbReference type="Proteomes" id="UP000642673">
    <property type="component" value="Unassembled WGS sequence"/>
</dbReference>
<evidence type="ECO:0000313" key="3">
    <source>
        <dbReference type="Proteomes" id="UP000642673"/>
    </source>
</evidence>
<protein>
    <recommendedName>
        <fullName evidence="4">Integral membrane protein</fullName>
    </recommendedName>
</protein>
<dbReference type="PROSITE" id="PS51257">
    <property type="entry name" value="PROKAR_LIPOPROTEIN"/>
    <property type="match status" value="1"/>
</dbReference>
<evidence type="ECO:0000313" key="2">
    <source>
        <dbReference type="EMBL" id="GHB85140.1"/>
    </source>
</evidence>
<reference evidence="3" key="1">
    <citation type="journal article" date="2019" name="Int. J. Syst. Evol. Microbiol.">
        <title>The Global Catalogue of Microorganisms (GCM) 10K type strain sequencing project: providing services to taxonomists for standard genome sequencing and annotation.</title>
        <authorList>
            <consortium name="The Broad Institute Genomics Platform"/>
            <consortium name="The Broad Institute Genome Sequencing Center for Infectious Disease"/>
            <person name="Wu L."/>
            <person name="Ma J."/>
        </authorList>
    </citation>
    <scope>NUCLEOTIDE SEQUENCE [LARGE SCALE GENOMIC DNA]</scope>
    <source>
        <strain evidence="3">JCM 4738</strain>
    </source>
</reference>
<organism evidence="2 3">
    <name type="scientific">Streptomyces cirratus</name>
    <dbReference type="NCBI Taxonomy" id="68187"/>
    <lineage>
        <taxon>Bacteria</taxon>
        <taxon>Bacillati</taxon>
        <taxon>Actinomycetota</taxon>
        <taxon>Actinomycetes</taxon>
        <taxon>Kitasatosporales</taxon>
        <taxon>Streptomycetaceae</taxon>
        <taxon>Streptomyces</taxon>
    </lineage>
</organism>
<accession>A0ABQ3F5F6</accession>
<evidence type="ECO:0008006" key="4">
    <source>
        <dbReference type="Google" id="ProtNLM"/>
    </source>
</evidence>
<keyword evidence="3" id="KW-1185">Reference proteome</keyword>
<gene>
    <name evidence="2" type="ORF">GCM10010347_65150</name>
</gene>
<dbReference type="EMBL" id="BMVP01000027">
    <property type="protein sequence ID" value="GHB85140.1"/>
    <property type="molecule type" value="Genomic_DNA"/>
</dbReference>
<feature type="transmembrane region" description="Helical" evidence="1">
    <location>
        <begin position="48"/>
        <end position="65"/>
    </location>
</feature>
<feature type="transmembrane region" description="Helical" evidence="1">
    <location>
        <begin position="20"/>
        <end position="42"/>
    </location>
</feature>
<name>A0ABQ3F5F6_9ACTN</name>
<keyword evidence="1" id="KW-0472">Membrane</keyword>
<proteinExistence type="predicted"/>
<keyword evidence="1" id="KW-1133">Transmembrane helix</keyword>
<evidence type="ECO:0000256" key="1">
    <source>
        <dbReference type="SAM" id="Phobius"/>
    </source>
</evidence>
<comment type="caution">
    <text evidence="2">The sequence shown here is derived from an EMBL/GenBank/DDBJ whole genome shotgun (WGS) entry which is preliminary data.</text>
</comment>
<keyword evidence="1" id="KW-0812">Transmembrane</keyword>
<sequence>MLCGVRGALNREWVRYTSGLLLASACLAVCVWAVITFISGNLAMSDKLGLMGLVVGLLPVAGVAARHSNRRPMWTWSKQPESLPKW</sequence>